<dbReference type="PROSITE" id="PS50097">
    <property type="entry name" value="BTB"/>
    <property type="match status" value="1"/>
</dbReference>
<protein>
    <recommendedName>
        <fullName evidence="2">BTB domain-containing protein</fullName>
    </recommendedName>
</protein>
<dbReference type="InterPro" id="IPR000210">
    <property type="entry name" value="BTB/POZ_dom"/>
</dbReference>
<dbReference type="AlphaFoldDB" id="A0A8H3G7M7"/>
<dbReference type="EMBL" id="CAJPDR010000496">
    <property type="protein sequence ID" value="CAF9938013.1"/>
    <property type="molecule type" value="Genomic_DNA"/>
</dbReference>
<keyword evidence="4" id="KW-1185">Reference proteome</keyword>
<evidence type="ECO:0000259" key="2">
    <source>
        <dbReference type="PROSITE" id="PS50097"/>
    </source>
</evidence>
<organism evidence="3 4">
    <name type="scientific">Alectoria fallacina</name>
    <dbReference type="NCBI Taxonomy" id="1903189"/>
    <lineage>
        <taxon>Eukaryota</taxon>
        <taxon>Fungi</taxon>
        <taxon>Dikarya</taxon>
        <taxon>Ascomycota</taxon>
        <taxon>Pezizomycotina</taxon>
        <taxon>Lecanoromycetes</taxon>
        <taxon>OSLEUM clade</taxon>
        <taxon>Lecanoromycetidae</taxon>
        <taxon>Lecanorales</taxon>
        <taxon>Lecanorineae</taxon>
        <taxon>Parmeliaceae</taxon>
        <taxon>Alectoria</taxon>
    </lineage>
</organism>
<dbReference type="InterPro" id="IPR011333">
    <property type="entry name" value="SKP1/BTB/POZ_sf"/>
</dbReference>
<dbReference type="SUPFAM" id="SSF54695">
    <property type="entry name" value="POZ domain"/>
    <property type="match status" value="1"/>
</dbReference>
<evidence type="ECO:0000313" key="4">
    <source>
        <dbReference type="Proteomes" id="UP000664203"/>
    </source>
</evidence>
<dbReference type="PANTHER" id="PTHR47843">
    <property type="entry name" value="BTB DOMAIN-CONTAINING PROTEIN-RELATED"/>
    <property type="match status" value="1"/>
</dbReference>
<evidence type="ECO:0000313" key="3">
    <source>
        <dbReference type="EMBL" id="CAF9938013.1"/>
    </source>
</evidence>
<dbReference type="CDD" id="cd18186">
    <property type="entry name" value="BTB_POZ_ZBTB_KLHL-like"/>
    <property type="match status" value="1"/>
</dbReference>
<dbReference type="Gene3D" id="3.30.710.10">
    <property type="entry name" value="Potassium Channel Kv1.1, Chain A"/>
    <property type="match status" value="1"/>
</dbReference>
<gene>
    <name evidence="3" type="ORF">ALECFALPRED_007479</name>
</gene>
<name>A0A8H3G7M7_9LECA</name>
<dbReference type="OrthoDB" id="6359816at2759"/>
<reference evidence="3" key="1">
    <citation type="submission" date="2021-03" db="EMBL/GenBank/DDBJ databases">
        <authorList>
            <person name="Tagirdzhanova G."/>
        </authorList>
    </citation>
    <scope>NUCLEOTIDE SEQUENCE</scope>
</reference>
<accession>A0A8H3G7M7</accession>
<dbReference type="PANTHER" id="PTHR47843:SF5">
    <property type="entry name" value="BTB_POZ DOMAIN PROTEIN"/>
    <property type="match status" value="1"/>
</dbReference>
<comment type="caution">
    <text evidence="3">The sequence shown here is derived from an EMBL/GenBank/DDBJ whole genome shotgun (WGS) entry which is preliminary data.</text>
</comment>
<dbReference type="Pfam" id="PF00651">
    <property type="entry name" value="BTB"/>
    <property type="match status" value="1"/>
</dbReference>
<dbReference type="Proteomes" id="UP000664203">
    <property type="component" value="Unassembled WGS sequence"/>
</dbReference>
<evidence type="ECO:0000256" key="1">
    <source>
        <dbReference type="SAM" id="MobiDB-lite"/>
    </source>
</evidence>
<proteinExistence type="predicted"/>
<feature type="region of interest" description="Disordered" evidence="1">
    <location>
        <begin position="1"/>
        <end position="20"/>
    </location>
</feature>
<sequence>MATHTANLPGPASGEYVPVRMRARRPSVDRGFKPESKAENSDLLERSTKLWSQGTSLSLKGGMQKVMESGEYSDLTILCEDQEFSVHKVVVCSQSKVLAAAMKKGFKESDSSTIDLSEDGILFVSHLISFLYTGNYAPNADRLHISDAPTVEDREYIIGRMLVTPRTRISGRDPSPRSLTPKAKDPPDYSVHVEMYALSDLYDIPALGTLAKAKLDVTCTVNWHPNSFLEIVPRIYESTLESNQGLRTVVLDRIRKHSNDFMKDEHLKASFQSLLAATPELGTALLISYMTVAPCSPEEGLIRPDCGPVEATALPGDGVEHMWPEIQ</sequence>
<feature type="domain" description="BTB" evidence="2">
    <location>
        <begin position="73"/>
        <end position="140"/>
    </location>
</feature>